<accession>A0A9P8CJU9</accession>
<comment type="caution">
    <text evidence="2">The sequence shown here is derived from an EMBL/GenBank/DDBJ whole genome shotgun (WGS) entry which is preliminary data.</text>
</comment>
<proteinExistence type="predicted"/>
<sequence length="181" mass="19496">MPSKPERDSARSPGRVGEDSWTPSRTAREVESADDSGRSASELLGDYKYDWNDLDVVEKMMANMEAAEDQPPSTRANAVERQKRSTGRSLPSHAAGSSDRSWTQSRYDRSTSMSDLPGGPASTSNNIADASPHPPTADDGTQANMSTPLNVQKDSLQDSLAGQQQLRIAPAMDGSEGREGR</sequence>
<gene>
    <name evidence="2" type="ORF">F5Z01DRAFT_640982</name>
</gene>
<feature type="compositionally biased region" description="Basic and acidic residues" evidence="1">
    <location>
        <begin position="26"/>
        <end position="37"/>
    </location>
</feature>
<dbReference type="AlphaFoldDB" id="A0A9P8CJU9"/>
<dbReference type="EMBL" id="MU251294">
    <property type="protein sequence ID" value="KAG9249703.1"/>
    <property type="molecule type" value="Genomic_DNA"/>
</dbReference>
<protein>
    <submittedName>
        <fullName evidence="2">Uncharacterized protein</fullName>
    </submittedName>
</protein>
<feature type="region of interest" description="Disordered" evidence="1">
    <location>
        <begin position="1"/>
        <end position="49"/>
    </location>
</feature>
<organism evidence="2 3">
    <name type="scientific">Emericellopsis atlantica</name>
    <dbReference type="NCBI Taxonomy" id="2614577"/>
    <lineage>
        <taxon>Eukaryota</taxon>
        <taxon>Fungi</taxon>
        <taxon>Dikarya</taxon>
        <taxon>Ascomycota</taxon>
        <taxon>Pezizomycotina</taxon>
        <taxon>Sordariomycetes</taxon>
        <taxon>Hypocreomycetidae</taxon>
        <taxon>Hypocreales</taxon>
        <taxon>Bionectriaceae</taxon>
        <taxon>Emericellopsis</taxon>
    </lineage>
</organism>
<reference evidence="2" key="1">
    <citation type="journal article" date="2021" name="IMA Fungus">
        <title>Genomic characterization of three marine fungi, including Emericellopsis atlantica sp. nov. with signatures of a generalist lifestyle and marine biomass degradation.</title>
        <authorList>
            <person name="Hagestad O.C."/>
            <person name="Hou L."/>
            <person name="Andersen J.H."/>
            <person name="Hansen E.H."/>
            <person name="Altermark B."/>
            <person name="Li C."/>
            <person name="Kuhnert E."/>
            <person name="Cox R.J."/>
            <person name="Crous P.W."/>
            <person name="Spatafora J.W."/>
            <person name="Lail K."/>
            <person name="Amirebrahimi M."/>
            <person name="Lipzen A."/>
            <person name="Pangilinan J."/>
            <person name="Andreopoulos W."/>
            <person name="Hayes R.D."/>
            <person name="Ng V."/>
            <person name="Grigoriev I.V."/>
            <person name="Jackson S.A."/>
            <person name="Sutton T.D.S."/>
            <person name="Dobson A.D.W."/>
            <person name="Rama T."/>
        </authorList>
    </citation>
    <scope>NUCLEOTIDE SEQUENCE</scope>
    <source>
        <strain evidence="2">TS7</strain>
    </source>
</reference>
<keyword evidence="3" id="KW-1185">Reference proteome</keyword>
<dbReference type="RefSeq" id="XP_046113627.1">
    <property type="nucleotide sequence ID" value="XM_046262556.1"/>
</dbReference>
<feature type="compositionally biased region" description="Basic and acidic residues" evidence="1">
    <location>
        <begin position="1"/>
        <end position="10"/>
    </location>
</feature>
<dbReference type="GeneID" id="70293459"/>
<feature type="region of interest" description="Disordered" evidence="1">
    <location>
        <begin position="62"/>
        <end position="181"/>
    </location>
</feature>
<evidence type="ECO:0000313" key="3">
    <source>
        <dbReference type="Proteomes" id="UP000887229"/>
    </source>
</evidence>
<feature type="compositionally biased region" description="Polar residues" evidence="1">
    <location>
        <begin position="139"/>
        <end position="166"/>
    </location>
</feature>
<evidence type="ECO:0000313" key="2">
    <source>
        <dbReference type="EMBL" id="KAG9249703.1"/>
    </source>
</evidence>
<feature type="compositionally biased region" description="Polar residues" evidence="1">
    <location>
        <begin position="98"/>
        <end position="114"/>
    </location>
</feature>
<dbReference type="Proteomes" id="UP000887229">
    <property type="component" value="Unassembled WGS sequence"/>
</dbReference>
<evidence type="ECO:0000256" key="1">
    <source>
        <dbReference type="SAM" id="MobiDB-lite"/>
    </source>
</evidence>
<name>A0A9P8CJU9_9HYPO</name>